<dbReference type="EMBL" id="LSDG01000045">
    <property type="protein sequence ID" value="KXB65056.1"/>
    <property type="molecule type" value="Genomic_DNA"/>
</dbReference>
<evidence type="ECO:0000256" key="12">
    <source>
        <dbReference type="RuleBase" id="RU003784"/>
    </source>
</evidence>
<dbReference type="STRING" id="755172.HMPREF1863_01564"/>
<dbReference type="PANTHER" id="PTHR11088:SF60">
    <property type="entry name" value="TRNA DIMETHYLALLYLTRANSFERASE"/>
    <property type="match status" value="1"/>
</dbReference>
<dbReference type="Gene3D" id="3.40.50.300">
    <property type="entry name" value="P-loop containing nucleotide triphosphate hydrolases"/>
    <property type="match status" value="1"/>
</dbReference>
<comment type="caution">
    <text evidence="10">Lacks conserved residue(s) required for the propagation of feature annotation.</text>
</comment>
<keyword evidence="15" id="KW-1185">Reference proteome</keyword>
<comment type="subunit">
    <text evidence="10">Monomer.</text>
</comment>
<evidence type="ECO:0000256" key="8">
    <source>
        <dbReference type="ARBA" id="ARBA00022842"/>
    </source>
</evidence>
<dbReference type="RefSeq" id="WP_068369233.1">
    <property type="nucleotide sequence ID" value="NZ_CAMYBE010000001.1"/>
</dbReference>
<evidence type="ECO:0000256" key="6">
    <source>
        <dbReference type="ARBA" id="ARBA00022741"/>
    </source>
</evidence>
<organism evidence="14 15">
    <name type="scientific">Aedoeadaptatus coxii</name>
    <dbReference type="NCBI Taxonomy" id="755172"/>
    <lineage>
        <taxon>Bacteria</taxon>
        <taxon>Bacillati</taxon>
        <taxon>Bacillota</taxon>
        <taxon>Tissierellia</taxon>
        <taxon>Tissierellales</taxon>
        <taxon>Peptoniphilaceae</taxon>
        <taxon>Aedoeadaptatus</taxon>
    </lineage>
</organism>
<feature type="site" description="Interaction with substrate tRNA" evidence="10">
    <location>
        <position position="122"/>
    </location>
</feature>
<feature type="region of interest" description="Interaction with substrate tRNA" evidence="10">
    <location>
        <begin position="34"/>
        <end position="37"/>
    </location>
</feature>
<dbReference type="HAMAP" id="MF_00185">
    <property type="entry name" value="IPP_trans"/>
    <property type="match status" value="1"/>
</dbReference>
<gene>
    <name evidence="10" type="primary">miaA</name>
    <name evidence="14" type="ORF">HMPREF1863_01564</name>
</gene>
<comment type="similarity">
    <text evidence="3 10 13">Belongs to the IPP transferase family.</text>
</comment>
<protein>
    <recommendedName>
        <fullName evidence="10">tRNA dimethylallyltransferase</fullName>
        <ecNumber evidence="10">2.5.1.75</ecNumber>
    </recommendedName>
    <alternativeName>
        <fullName evidence="10">Dimethylallyl diphosphate:tRNA dimethylallyltransferase</fullName>
        <shortName evidence="10">DMAPP:tRNA dimethylallyltransferase</shortName>
        <shortName evidence="10">DMATase</shortName>
    </alternativeName>
    <alternativeName>
        <fullName evidence="10">Isopentenyl-diphosphate:tRNA isopentenyltransferase</fullName>
        <shortName evidence="10">IPP transferase</shortName>
        <shortName evidence="10">IPPT</shortName>
        <shortName evidence="10">IPTase</shortName>
    </alternativeName>
</protein>
<reference evidence="15" key="1">
    <citation type="submission" date="2016-01" db="EMBL/GenBank/DDBJ databases">
        <authorList>
            <person name="Mitreva M."/>
            <person name="Pepin K.H."/>
            <person name="Mihindukulasuriya K.A."/>
            <person name="Fulton R."/>
            <person name="Fronick C."/>
            <person name="O'Laughlin M."/>
            <person name="Miner T."/>
            <person name="Herter B."/>
            <person name="Rosa B.A."/>
            <person name="Cordes M."/>
            <person name="Tomlinson C."/>
            <person name="Wollam A."/>
            <person name="Palsikar V.B."/>
            <person name="Mardis E.R."/>
            <person name="Wilson R.K."/>
        </authorList>
    </citation>
    <scope>NUCLEOTIDE SEQUENCE [LARGE SCALE GENOMIC DNA]</scope>
    <source>
        <strain evidence="15">DNF00729</strain>
    </source>
</reference>
<dbReference type="OrthoDB" id="9776390at2"/>
<dbReference type="InterPro" id="IPR018022">
    <property type="entry name" value="IPT"/>
</dbReference>
<name>A0A134ABG8_9FIRM</name>
<evidence type="ECO:0000256" key="5">
    <source>
        <dbReference type="ARBA" id="ARBA00022694"/>
    </source>
</evidence>
<dbReference type="GO" id="GO:0005524">
    <property type="term" value="F:ATP binding"/>
    <property type="evidence" value="ECO:0007669"/>
    <property type="project" value="UniProtKB-UniRule"/>
</dbReference>
<dbReference type="InterPro" id="IPR027417">
    <property type="entry name" value="P-loop_NTPase"/>
</dbReference>
<comment type="caution">
    <text evidence="14">The sequence shown here is derived from an EMBL/GenBank/DDBJ whole genome shotgun (WGS) entry which is preliminary data.</text>
</comment>
<evidence type="ECO:0000256" key="10">
    <source>
        <dbReference type="HAMAP-Rule" id="MF_00185"/>
    </source>
</evidence>
<keyword evidence="7 10" id="KW-0067">ATP-binding</keyword>
<feature type="site" description="Interaction with substrate tRNA" evidence="10">
    <location>
        <position position="100"/>
    </location>
</feature>
<dbReference type="PANTHER" id="PTHR11088">
    <property type="entry name" value="TRNA DIMETHYLALLYLTRANSFERASE"/>
    <property type="match status" value="1"/>
</dbReference>
<proteinExistence type="inferred from homology"/>
<keyword evidence="5 10" id="KW-0819">tRNA processing</keyword>
<evidence type="ECO:0000256" key="9">
    <source>
        <dbReference type="ARBA" id="ARBA00049563"/>
    </source>
</evidence>
<dbReference type="EC" id="2.5.1.75" evidence="10"/>
<dbReference type="AlphaFoldDB" id="A0A134ABG8"/>
<comment type="catalytic activity">
    <reaction evidence="9 10 11">
        <text>adenosine(37) in tRNA + dimethylallyl diphosphate = N(6)-dimethylallyladenosine(37) in tRNA + diphosphate</text>
        <dbReference type="Rhea" id="RHEA:26482"/>
        <dbReference type="Rhea" id="RHEA-COMP:10162"/>
        <dbReference type="Rhea" id="RHEA-COMP:10375"/>
        <dbReference type="ChEBI" id="CHEBI:33019"/>
        <dbReference type="ChEBI" id="CHEBI:57623"/>
        <dbReference type="ChEBI" id="CHEBI:74411"/>
        <dbReference type="ChEBI" id="CHEBI:74415"/>
        <dbReference type="EC" id="2.5.1.75"/>
    </reaction>
</comment>
<dbReference type="GO" id="GO:0052381">
    <property type="term" value="F:tRNA dimethylallyltransferase activity"/>
    <property type="evidence" value="ECO:0007669"/>
    <property type="project" value="UniProtKB-UniRule"/>
</dbReference>
<keyword evidence="6 10" id="KW-0547">Nucleotide-binding</keyword>
<accession>A0A134ABG8</accession>
<dbReference type="Gene3D" id="1.10.20.140">
    <property type="match status" value="1"/>
</dbReference>
<keyword evidence="4 10" id="KW-0808">Transferase</keyword>
<evidence type="ECO:0000313" key="14">
    <source>
        <dbReference type="EMBL" id="KXB65056.1"/>
    </source>
</evidence>
<comment type="function">
    <text evidence="2 10 12">Catalyzes the transfer of a dimethylallyl group onto the adenine at position 37 in tRNAs that read codons beginning with uridine, leading to the formation of N6-(dimethylallyl)adenosine (i(6)A).</text>
</comment>
<feature type="binding site" evidence="10">
    <location>
        <begin position="11"/>
        <end position="16"/>
    </location>
    <ligand>
        <name>substrate</name>
    </ligand>
</feature>
<evidence type="ECO:0000256" key="11">
    <source>
        <dbReference type="RuleBase" id="RU003783"/>
    </source>
</evidence>
<dbReference type="PATRIC" id="fig|755172.3.peg.1524"/>
<evidence type="ECO:0000313" key="15">
    <source>
        <dbReference type="Proteomes" id="UP000070442"/>
    </source>
</evidence>
<comment type="cofactor">
    <cofactor evidence="1 10">
        <name>Mg(2+)</name>
        <dbReference type="ChEBI" id="CHEBI:18420"/>
    </cofactor>
</comment>
<sequence length="301" mass="35008">MRRFILITGPTGSGKSNLSVQLAKTMETEIISADSVQVYKGFDIGSGKITEEEKEGITHHLIDIREGDEPYSAADFYQEATPIIDRLNGEGKIPIICGGTALYIHGLIYDIQFGHKPSLNYRNELNAIYEEKGLEYLVKILEEKNPKLAENTDLLNPRRVMRALEKLESGHYDGENLRKKRENIRWDYFILNWDRDTLYDRINRRVLHMVEDGLFDEVENLYKHYGDVKPLQAIGYKEVVNYLKGEWDRDTAIEKIQQHSRNFAKRQLTWFRKEDGILLDMEAMGTDEAIETILERVNYED</sequence>
<feature type="binding site" evidence="10">
    <location>
        <begin position="9"/>
        <end position="16"/>
    </location>
    <ligand>
        <name>ATP</name>
        <dbReference type="ChEBI" id="CHEBI:30616"/>
    </ligand>
</feature>
<dbReference type="InterPro" id="IPR039657">
    <property type="entry name" value="Dimethylallyltransferase"/>
</dbReference>
<dbReference type="GO" id="GO:0006400">
    <property type="term" value="P:tRNA modification"/>
    <property type="evidence" value="ECO:0007669"/>
    <property type="project" value="TreeGrafter"/>
</dbReference>
<dbReference type="SUPFAM" id="SSF52540">
    <property type="entry name" value="P-loop containing nucleoside triphosphate hydrolases"/>
    <property type="match status" value="2"/>
</dbReference>
<evidence type="ECO:0000256" key="4">
    <source>
        <dbReference type="ARBA" id="ARBA00022679"/>
    </source>
</evidence>
<dbReference type="NCBIfam" id="TIGR00174">
    <property type="entry name" value="miaA"/>
    <property type="match status" value="1"/>
</dbReference>
<evidence type="ECO:0000256" key="3">
    <source>
        <dbReference type="ARBA" id="ARBA00005842"/>
    </source>
</evidence>
<evidence type="ECO:0000256" key="7">
    <source>
        <dbReference type="ARBA" id="ARBA00022840"/>
    </source>
</evidence>
<keyword evidence="8 10" id="KW-0460">Magnesium</keyword>
<evidence type="ECO:0000256" key="2">
    <source>
        <dbReference type="ARBA" id="ARBA00003213"/>
    </source>
</evidence>
<dbReference type="Pfam" id="PF01715">
    <property type="entry name" value="IPPT"/>
    <property type="match status" value="1"/>
</dbReference>
<dbReference type="Proteomes" id="UP000070442">
    <property type="component" value="Unassembled WGS sequence"/>
</dbReference>
<evidence type="ECO:0000256" key="1">
    <source>
        <dbReference type="ARBA" id="ARBA00001946"/>
    </source>
</evidence>
<evidence type="ECO:0000256" key="13">
    <source>
        <dbReference type="RuleBase" id="RU003785"/>
    </source>
</evidence>